<dbReference type="AlphaFoldDB" id="A0A975FL82"/>
<organism evidence="3 4">
    <name type="scientific">Agromyces archimandritae</name>
    <dbReference type="NCBI Taxonomy" id="2781962"/>
    <lineage>
        <taxon>Bacteria</taxon>
        <taxon>Bacillati</taxon>
        <taxon>Actinomycetota</taxon>
        <taxon>Actinomycetes</taxon>
        <taxon>Micrococcales</taxon>
        <taxon>Microbacteriaceae</taxon>
        <taxon>Agromyces</taxon>
    </lineage>
</organism>
<feature type="transmembrane region" description="Helical" evidence="2">
    <location>
        <begin position="78"/>
        <end position="95"/>
    </location>
</feature>
<sequence>MLLSRRPRPADEAAAGEEEANEAAGRDRAGHEPGAFGRWMRSRPSVGGLITIVAGVALFFSSQLDLGNMHVQVGVEGMQATLLPAIVSLTGLLAMLMPKQHIFYGVIALVASVYSLVSVNLGGFFVGFVLGCVGGVVIVSWMPGGTARRGRRARRDAESAGETAAEAEEPVALHLVPEADAERTSA</sequence>
<dbReference type="KEGG" id="aarc:G127AT_12740"/>
<proteinExistence type="predicted"/>
<gene>
    <name evidence="3" type="ORF">G127AT_12740</name>
</gene>
<dbReference type="RefSeq" id="WP_210897459.1">
    <property type="nucleotide sequence ID" value="NZ_CP071696.1"/>
</dbReference>
<dbReference type="InterPro" id="IPR046096">
    <property type="entry name" value="DUF6114"/>
</dbReference>
<evidence type="ECO:0000313" key="4">
    <source>
        <dbReference type="Proteomes" id="UP000671914"/>
    </source>
</evidence>
<evidence type="ECO:0000313" key="3">
    <source>
        <dbReference type="EMBL" id="QTX04150.1"/>
    </source>
</evidence>
<reference evidence="3" key="1">
    <citation type="submission" date="2021-03" db="EMBL/GenBank/DDBJ databases">
        <title>Agromyces archimandritus sp. nov., isolated from the cockroach Archimandrita tessellata.</title>
        <authorList>
            <person name="Guzman J."/>
            <person name="Ortuzar M."/>
            <person name="Poehlein A."/>
            <person name="Daniel R."/>
            <person name="Trujillo M."/>
            <person name="Vilcinskas A."/>
        </authorList>
    </citation>
    <scope>NUCLEOTIDE SEQUENCE</scope>
    <source>
        <strain evidence="3">G127AT</strain>
    </source>
</reference>
<dbReference type="Pfam" id="PF19609">
    <property type="entry name" value="DUF6114"/>
    <property type="match status" value="1"/>
</dbReference>
<dbReference type="SUPFAM" id="SSF103473">
    <property type="entry name" value="MFS general substrate transporter"/>
    <property type="match status" value="1"/>
</dbReference>
<feature type="transmembrane region" description="Helical" evidence="2">
    <location>
        <begin position="125"/>
        <end position="144"/>
    </location>
</feature>
<feature type="region of interest" description="Disordered" evidence="1">
    <location>
        <begin position="1"/>
        <end position="36"/>
    </location>
</feature>
<keyword evidence="2" id="KW-0472">Membrane</keyword>
<dbReference type="Proteomes" id="UP000671914">
    <property type="component" value="Chromosome"/>
</dbReference>
<dbReference type="InterPro" id="IPR036259">
    <property type="entry name" value="MFS_trans_sf"/>
</dbReference>
<evidence type="ECO:0000256" key="1">
    <source>
        <dbReference type="SAM" id="MobiDB-lite"/>
    </source>
</evidence>
<evidence type="ECO:0000256" key="2">
    <source>
        <dbReference type="SAM" id="Phobius"/>
    </source>
</evidence>
<dbReference type="EMBL" id="CP071696">
    <property type="protein sequence ID" value="QTX04150.1"/>
    <property type="molecule type" value="Genomic_DNA"/>
</dbReference>
<keyword evidence="2" id="KW-0812">Transmembrane</keyword>
<keyword evidence="4" id="KW-1185">Reference proteome</keyword>
<keyword evidence="2" id="KW-1133">Transmembrane helix</keyword>
<name>A0A975FL82_9MICO</name>
<accession>A0A975FL82</accession>
<feature type="transmembrane region" description="Helical" evidence="2">
    <location>
        <begin position="46"/>
        <end position="66"/>
    </location>
</feature>
<protein>
    <submittedName>
        <fullName evidence="3">Uncharacterized protein</fullName>
    </submittedName>
</protein>
<feature type="transmembrane region" description="Helical" evidence="2">
    <location>
        <begin position="102"/>
        <end position="119"/>
    </location>
</feature>